<proteinExistence type="predicted"/>
<organism evidence="2 3">
    <name type="scientific">Bowmanella yangjiangensis</name>
    <dbReference type="NCBI Taxonomy" id="2811230"/>
    <lineage>
        <taxon>Bacteria</taxon>
        <taxon>Pseudomonadati</taxon>
        <taxon>Pseudomonadota</taxon>
        <taxon>Gammaproteobacteria</taxon>
        <taxon>Alteromonadales</taxon>
        <taxon>Alteromonadaceae</taxon>
        <taxon>Bowmanella</taxon>
    </lineage>
</organism>
<dbReference type="Pfam" id="PF12870">
    <property type="entry name" value="DUF4878"/>
    <property type="match status" value="1"/>
</dbReference>
<dbReference type="RefSeq" id="WP_206596859.1">
    <property type="nucleotide sequence ID" value="NZ_JAFKCS010000352.1"/>
</dbReference>
<accession>A0ABS3D309</accession>
<comment type="caution">
    <text evidence="2">The sequence shown here is derived from an EMBL/GenBank/DDBJ whole genome shotgun (WGS) entry which is preliminary data.</text>
</comment>
<protein>
    <submittedName>
        <fullName evidence="2">DUF4878 domain-containing protein</fullName>
    </submittedName>
</protein>
<dbReference type="Proteomes" id="UP000663992">
    <property type="component" value="Unassembled WGS sequence"/>
</dbReference>
<gene>
    <name evidence="2" type="ORF">J0A65_24490</name>
</gene>
<dbReference type="Gene3D" id="3.10.450.50">
    <property type="match status" value="1"/>
</dbReference>
<name>A0ABS3D309_9ALTE</name>
<dbReference type="EMBL" id="JAFKCS010000352">
    <property type="protein sequence ID" value="MBN7823046.1"/>
    <property type="molecule type" value="Genomic_DNA"/>
</dbReference>
<evidence type="ECO:0000313" key="3">
    <source>
        <dbReference type="Proteomes" id="UP000663992"/>
    </source>
</evidence>
<sequence>SLIQPEPGAIIAAPTEATHKEVTMLKRWIYALAATLLLTGCGGPNNTPEGIAEAFLQAAYGNDVDALFEYIDVPEGTGDEEVALVRGKLSAQLARTEKYTESQGGLDRIEVQAPTLSNDDSQARIEAIVHFNNSDAKPKTERLRLNKVDGDWKIKI</sequence>
<dbReference type="InterPro" id="IPR024267">
    <property type="entry name" value="DUF4878"/>
</dbReference>
<feature type="non-terminal residue" evidence="2">
    <location>
        <position position="1"/>
    </location>
</feature>
<evidence type="ECO:0000313" key="2">
    <source>
        <dbReference type="EMBL" id="MBN7823046.1"/>
    </source>
</evidence>
<evidence type="ECO:0000259" key="1">
    <source>
        <dbReference type="Pfam" id="PF12870"/>
    </source>
</evidence>
<reference evidence="2 3" key="1">
    <citation type="submission" date="2021-03" db="EMBL/GenBank/DDBJ databases">
        <title>novel species isolated from a fishpond in China.</title>
        <authorList>
            <person name="Lu H."/>
            <person name="Cai Z."/>
        </authorList>
    </citation>
    <scope>NUCLEOTIDE SEQUENCE [LARGE SCALE GENOMIC DNA]</scope>
    <source>
        <strain evidence="2 3">Y57</strain>
    </source>
</reference>
<feature type="domain" description="DUF4878" evidence="1">
    <location>
        <begin position="40"/>
        <end position="154"/>
    </location>
</feature>
<keyword evidence="3" id="KW-1185">Reference proteome</keyword>